<reference evidence="2" key="1">
    <citation type="journal article" date="2012" name="Science">
        <title>Fermentation, hydrogen, and sulfur metabolism in multiple uncultivated bacterial phyla.</title>
        <authorList>
            <person name="Wrighton K.C."/>
            <person name="Thomas B.C."/>
            <person name="Sharon I."/>
            <person name="Miller C.S."/>
            <person name="Castelle C.J."/>
            <person name="VerBerkmoes N.C."/>
            <person name="Wilkins M.J."/>
            <person name="Hettich R.L."/>
            <person name="Lipton M.S."/>
            <person name="Williams K.H."/>
            <person name="Long P.E."/>
            <person name="Banfield J.F."/>
        </authorList>
    </citation>
    <scope>NUCLEOTIDE SEQUENCE [LARGE SCALE GENOMIC DNA]</scope>
</reference>
<comment type="caution">
    <text evidence="2">The sequence shown here is derived from an EMBL/GenBank/DDBJ whole genome shotgun (WGS) entry which is preliminary data.</text>
</comment>
<name>K2GSL8_9BACT</name>
<keyword evidence="1" id="KW-0472">Membrane</keyword>
<proteinExistence type="predicted"/>
<protein>
    <submittedName>
        <fullName evidence="2">Uncharacterized protein</fullName>
    </submittedName>
</protein>
<dbReference type="AlphaFoldDB" id="K2GSL8"/>
<gene>
    <name evidence="2" type="ORF">ACD_4C00337G0003</name>
</gene>
<evidence type="ECO:0000256" key="1">
    <source>
        <dbReference type="SAM" id="Phobius"/>
    </source>
</evidence>
<sequence length="200" mass="23301">MENISSSIEKLDDTVAQSINSIWKKISKTDLKKWQNLYVIISLMIFAFAILSTVFLYFYNNKIDNNINQSNSLVIEYKDQIQKLKNNSQIMAYNIIKWASSNIEKSIEDSKAQKYLAELNNVSRKYKIDFAWFSYNDLKISTSAIASSTNEKDGIDKVEKFIKDYRDDNKKLFILNPISSINWNSLNRSFEVNFVVNNNL</sequence>
<organism evidence="2">
    <name type="scientific">uncultured bacterium</name>
    <name type="common">gcode 4</name>
    <dbReference type="NCBI Taxonomy" id="1234023"/>
    <lineage>
        <taxon>Bacteria</taxon>
        <taxon>environmental samples</taxon>
    </lineage>
</organism>
<feature type="transmembrane region" description="Helical" evidence="1">
    <location>
        <begin position="37"/>
        <end position="59"/>
    </location>
</feature>
<dbReference type="EMBL" id="AMFJ01000853">
    <property type="protein sequence ID" value="EKE26315.1"/>
    <property type="molecule type" value="Genomic_DNA"/>
</dbReference>
<evidence type="ECO:0000313" key="2">
    <source>
        <dbReference type="EMBL" id="EKE26315.1"/>
    </source>
</evidence>
<accession>K2GSL8</accession>
<keyword evidence="1" id="KW-1133">Transmembrane helix</keyword>
<keyword evidence="1" id="KW-0812">Transmembrane</keyword>